<evidence type="ECO:0000256" key="6">
    <source>
        <dbReference type="SAM" id="SignalP"/>
    </source>
</evidence>
<feature type="region of interest" description="Disordered" evidence="5">
    <location>
        <begin position="200"/>
        <end position="222"/>
    </location>
</feature>
<feature type="signal peptide" evidence="6">
    <location>
        <begin position="1"/>
        <end position="25"/>
    </location>
</feature>
<dbReference type="InterPro" id="IPR050654">
    <property type="entry name" value="AChE-related_enzymes"/>
</dbReference>
<dbReference type="PANTHER" id="PTHR43918:SF4">
    <property type="entry name" value="CARBOXYLIC ESTER HYDROLASE"/>
    <property type="match status" value="1"/>
</dbReference>
<accession>A0AA85JNY2</accession>
<feature type="domain" description="Carboxylesterase type B" evidence="7">
    <location>
        <begin position="227"/>
        <end position="563"/>
    </location>
</feature>
<evidence type="ECO:0000256" key="4">
    <source>
        <dbReference type="ARBA" id="ARBA00023157"/>
    </source>
</evidence>
<dbReference type="InterPro" id="IPR019819">
    <property type="entry name" value="Carboxylesterase_B_CS"/>
</dbReference>
<keyword evidence="4" id="KW-1015">Disulfide bond</keyword>
<evidence type="ECO:0000259" key="7">
    <source>
        <dbReference type="Pfam" id="PF00135"/>
    </source>
</evidence>
<evidence type="ECO:0000313" key="8">
    <source>
        <dbReference type="Proteomes" id="UP000050795"/>
    </source>
</evidence>
<evidence type="ECO:0000256" key="2">
    <source>
        <dbReference type="ARBA" id="ARBA00022487"/>
    </source>
</evidence>
<keyword evidence="8" id="KW-1185">Reference proteome</keyword>
<sequence>MPSILPFLPSILSLSLLLLFSVVNSQTNFTTYINVELSHGGIIRGVEETVNNDGVPIQVNRFLSIPYALPPVGKLRFAPPIEHPGWNGIRDATKLSATCWQYIFTGFDSVNPAGRMWINNTEMNEDCLYLNVWQPTNSVNARQPLPVMVWIYGGGFTSGSANLQVYNGAILAATQNVIIVSMQYRVGAFGFLRLDPSLDNSNNNNNDGNNNNNNNTANNTSSIPDKDIALGNQGILDQYMALLWVKNNIQRFNGDPNQVTIFGESAGAVSISILWLSPLVQPYFKRAILQSGSLYARWGLDEPYEAHEKAVEFSLACKCKSPSLDRKASLACLQELDPLTLVNQLDSIHEAIGKRRYNILHKCLHPNTFTSESILLGQAGSSRLYFDVPFQPVIDGYVIPKHPDLIFNTKNNSELKNQPELLIGVNENEAMYFLLPGLSIKNAQFIYENGSILIPTAIDLAAKRKPFRPKGEIADFYWITTAQILEEAQMRPGLAKLPAYYYNLPLQSTPENGYFDPDTMMLTGEELLRRLDELAGDLDFVCPTLNFADQAARLPGQKYTYIILRRERNRYLYHSGLELCMVMKLNIYSVCQKIQFSLQNFMALLKMKNCSVRV</sequence>
<name>A0AA85JNY2_TRIRE</name>
<keyword evidence="3" id="KW-0378">Hydrolase</keyword>
<feature type="domain" description="Carboxylesterase type B" evidence="7">
    <location>
        <begin position="35"/>
        <end position="195"/>
    </location>
</feature>
<protein>
    <recommendedName>
        <fullName evidence="7">Carboxylesterase type B domain-containing protein</fullName>
    </recommendedName>
</protein>
<proteinExistence type="inferred from homology"/>
<dbReference type="GO" id="GO:0004104">
    <property type="term" value="F:cholinesterase activity"/>
    <property type="evidence" value="ECO:0007669"/>
    <property type="project" value="InterPro"/>
</dbReference>
<dbReference type="PROSITE" id="PS00941">
    <property type="entry name" value="CARBOXYLESTERASE_B_2"/>
    <property type="match status" value="1"/>
</dbReference>
<evidence type="ECO:0000313" key="9">
    <source>
        <dbReference type="WBParaSite" id="TREG1_31340.1"/>
    </source>
</evidence>
<dbReference type="InterPro" id="IPR000997">
    <property type="entry name" value="Cholinesterase"/>
</dbReference>
<dbReference type="InterPro" id="IPR002018">
    <property type="entry name" value="CarbesteraseB"/>
</dbReference>
<dbReference type="InterPro" id="IPR029058">
    <property type="entry name" value="AB_hydrolase_fold"/>
</dbReference>
<feature type="compositionally biased region" description="Low complexity" evidence="5">
    <location>
        <begin position="200"/>
        <end position="219"/>
    </location>
</feature>
<comment type="similarity">
    <text evidence="1">Belongs to the type-B carboxylesterase/lipase family.</text>
</comment>
<keyword evidence="2" id="KW-0719">Serine esterase</keyword>
<dbReference type="Gene3D" id="3.40.50.1820">
    <property type="entry name" value="alpha/beta hydrolase"/>
    <property type="match status" value="1"/>
</dbReference>
<evidence type="ECO:0000256" key="3">
    <source>
        <dbReference type="ARBA" id="ARBA00022801"/>
    </source>
</evidence>
<reference evidence="8" key="1">
    <citation type="submission" date="2022-06" db="EMBL/GenBank/DDBJ databases">
        <authorList>
            <person name="Berger JAMES D."/>
            <person name="Berger JAMES D."/>
        </authorList>
    </citation>
    <scope>NUCLEOTIDE SEQUENCE [LARGE SCALE GENOMIC DNA]</scope>
</reference>
<dbReference type="Pfam" id="PF00135">
    <property type="entry name" value="COesterase"/>
    <property type="match status" value="2"/>
</dbReference>
<dbReference type="WBParaSite" id="TREG1_31340.1">
    <property type="protein sequence ID" value="TREG1_31340.1"/>
    <property type="gene ID" value="TREG1_31340"/>
</dbReference>
<dbReference type="Proteomes" id="UP000050795">
    <property type="component" value="Unassembled WGS sequence"/>
</dbReference>
<evidence type="ECO:0000256" key="5">
    <source>
        <dbReference type="SAM" id="MobiDB-lite"/>
    </source>
</evidence>
<reference evidence="9" key="2">
    <citation type="submission" date="2023-11" db="UniProtKB">
        <authorList>
            <consortium name="WormBaseParasite"/>
        </authorList>
    </citation>
    <scope>IDENTIFICATION</scope>
</reference>
<dbReference type="PRINTS" id="PR00878">
    <property type="entry name" value="CHOLNESTRASE"/>
</dbReference>
<dbReference type="AlphaFoldDB" id="A0AA85JNY2"/>
<organism evidence="8 9">
    <name type="scientific">Trichobilharzia regenti</name>
    <name type="common">Nasal bird schistosome</name>
    <dbReference type="NCBI Taxonomy" id="157069"/>
    <lineage>
        <taxon>Eukaryota</taxon>
        <taxon>Metazoa</taxon>
        <taxon>Spiralia</taxon>
        <taxon>Lophotrochozoa</taxon>
        <taxon>Platyhelminthes</taxon>
        <taxon>Trematoda</taxon>
        <taxon>Digenea</taxon>
        <taxon>Strigeidida</taxon>
        <taxon>Schistosomatoidea</taxon>
        <taxon>Schistosomatidae</taxon>
        <taxon>Trichobilharzia</taxon>
    </lineage>
</organism>
<feature type="chain" id="PRO_5041732304" description="Carboxylesterase type B domain-containing protein" evidence="6">
    <location>
        <begin position="26"/>
        <end position="614"/>
    </location>
</feature>
<dbReference type="SUPFAM" id="SSF53474">
    <property type="entry name" value="alpha/beta-Hydrolases"/>
    <property type="match status" value="1"/>
</dbReference>
<dbReference type="PANTHER" id="PTHR43918">
    <property type="entry name" value="ACETYLCHOLINESTERASE"/>
    <property type="match status" value="1"/>
</dbReference>
<evidence type="ECO:0000256" key="1">
    <source>
        <dbReference type="ARBA" id="ARBA00005964"/>
    </source>
</evidence>
<keyword evidence="6" id="KW-0732">Signal</keyword>